<dbReference type="PANTHER" id="PTHR37484">
    <property type="entry name" value="ROD SHAPE-DETERMINING PROTEIN MRED"/>
    <property type="match status" value="1"/>
</dbReference>
<keyword evidence="6 9" id="KW-1133">Transmembrane helix</keyword>
<comment type="function">
    <text evidence="8">Involved in formation of the rod shape of the cell. May also contribute to regulation of formation of penicillin-binding proteins.</text>
</comment>
<dbReference type="PANTHER" id="PTHR37484:SF1">
    <property type="entry name" value="ROD SHAPE-DETERMINING PROTEIN MRED"/>
    <property type="match status" value="1"/>
</dbReference>
<dbReference type="EMBL" id="QZCH01000003">
    <property type="protein sequence ID" value="RJG49987.1"/>
    <property type="molecule type" value="Genomic_DNA"/>
</dbReference>
<dbReference type="InterPro" id="IPR026034">
    <property type="entry name" value="MreD_proteobac"/>
</dbReference>
<protein>
    <recommendedName>
        <fullName evidence="8">Rod shape-determining protein MreD</fullName>
    </recommendedName>
</protein>
<proteinExistence type="inferred from homology"/>
<dbReference type="PIRSF" id="PIRSF018472">
    <property type="entry name" value="MreD_proteobac"/>
    <property type="match status" value="1"/>
</dbReference>
<keyword evidence="7 8" id="KW-0472">Membrane</keyword>
<evidence type="ECO:0000256" key="7">
    <source>
        <dbReference type="ARBA" id="ARBA00023136"/>
    </source>
</evidence>
<feature type="transmembrane region" description="Helical" evidence="9">
    <location>
        <begin position="131"/>
        <end position="150"/>
    </location>
</feature>
<evidence type="ECO:0000256" key="2">
    <source>
        <dbReference type="ARBA" id="ARBA00007776"/>
    </source>
</evidence>
<keyword evidence="4 9" id="KW-0812">Transmembrane</keyword>
<evidence type="ECO:0000256" key="3">
    <source>
        <dbReference type="ARBA" id="ARBA00022475"/>
    </source>
</evidence>
<dbReference type="GO" id="GO:0008360">
    <property type="term" value="P:regulation of cell shape"/>
    <property type="evidence" value="ECO:0007669"/>
    <property type="project" value="UniProtKB-UniRule"/>
</dbReference>
<comment type="similarity">
    <text evidence="2 8">Belongs to the MreD family.</text>
</comment>
<dbReference type="GO" id="GO:0005886">
    <property type="term" value="C:plasma membrane"/>
    <property type="evidence" value="ECO:0007669"/>
    <property type="project" value="UniProtKB-SubCell"/>
</dbReference>
<evidence type="ECO:0000256" key="8">
    <source>
        <dbReference type="PIRNR" id="PIRNR018472"/>
    </source>
</evidence>
<name>A0A418YI21_9GAMM</name>
<keyword evidence="8" id="KW-0997">Cell inner membrane</keyword>
<reference evidence="10 11" key="1">
    <citation type="submission" date="2018-09" db="EMBL/GenBank/DDBJ databases">
        <authorList>
            <person name="Wang F."/>
        </authorList>
    </citation>
    <scope>NUCLEOTIDE SEQUENCE [LARGE SCALE GENOMIC DNA]</scope>
    <source>
        <strain evidence="10 11">PLHSC7-2</strain>
    </source>
</reference>
<gene>
    <name evidence="10" type="primary">mreD</name>
    <name evidence="10" type="ORF">D1Z90_04905</name>
</gene>
<dbReference type="AlphaFoldDB" id="A0A418YI21"/>
<keyword evidence="5 8" id="KW-0133">Cell shape</keyword>
<reference evidence="10 11" key="2">
    <citation type="submission" date="2019-01" db="EMBL/GenBank/DDBJ databases">
        <title>Motilimonas pumilus sp. nov., isolated from the gut of sea cucumber (Apostichopus japonicus).</title>
        <authorList>
            <person name="Wang F.-Q."/>
            <person name="Ren L.-H."/>
            <person name="Lin Y.-W."/>
            <person name="Sun G.-H."/>
            <person name="Du Z.-J."/>
            <person name="Zhao J.-X."/>
            <person name="Liu X.-J."/>
            <person name="Liu L.-J."/>
        </authorList>
    </citation>
    <scope>NUCLEOTIDE SEQUENCE [LARGE SCALE GENOMIC DNA]</scope>
    <source>
        <strain evidence="10 11">PLHSC7-2</strain>
    </source>
</reference>
<evidence type="ECO:0000313" key="10">
    <source>
        <dbReference type="EMBL" id="RJG49987.1"/>
    </source>
</evidence>
<keyword evidence="3 8" id="KW-1003">Cell membrane</keyword>
<organism evidence="10 11">
    <name type="scientific">Motilimonas pumila</name>
    <dbReference type="NCBI Taxonomy" id="2303987"/>
    <lineage>
        <taxon>Bacteria</taxon>
        <taxon>Pseudomonadati</taxon>
        <taxon>Pseudomonadota</taxon>
        <taxon>Gammaproteobacteria</taxon>
        <taxon>Alteromonadales</taxon>
        <taxon>Alteromonadales genera incertae sedis</taxon>
        <taxon>Motilimonas</taxon>
    </lineage>
</organism>
<comment type="caution">
    <text evidence="10">The sequence shown here is derived from an EMBL/GenBank/DDBJ whole genome shotgun (WGS) entry which is preliminary data.</text>
</comment>
<dbReference type="OrthoDB" id="6647425at2"/>
<dbReference type="Pfam" id="PF04093">
    <property type="entry name" value="MreD"/>
    <property type="match status" value="1"/>
</dbReference>
<evidence type="ECO:0000256" key="4">
    <source>
        <dbReference type="ARBA" id="ARBA00022692"/>
    </source>
</evidence>
<evidence type="ECO:0000256" key="1">
    <source>
        <dbReference type="ARBA" id="ARBA00004651"/>
    </source>
</evidence>
<evidence type="ECO:0000256" key="6">
    <source>
        <dbReference type="ARBA" id="ARBA00022989"/>
    </source>
</evidence>
<dbReference type="Proteomes" id="UP000283255">
    <property type="component" value="Unassembled WGS sequence"/>
</dbReference>
<sequence length="160" mass="18261">MDKANGRGTIFISILVALVLAILPLPAQLDAFRPDWLTLVVLYWVLALPHRVNVGTAWLAGLMLDILLGSTLGVRAIGLAVVTYLTAMNYQLIRNFSVWQQAVVIGVLTLTCKLLIFWAEHLVSDIILQPRYFWSILTTMMIWPWVFLILRRTRRKFAVR</sequence>
<dbReference type="InterPro" id="IPR007227">
    <property type="entry name" value="Cell_shape_determining_MreD"/>
</dbReference>
<dbReference type="RefSeq" id="WP_119909633.1">
    <property type="nucleotide sequence ID" value="NZ_QZCH01000003.1"/>
</dbReference>
<comment type="subcellular location">
    <subcellularLocation>
        <location evidence="8">Cell inner membrane</location>
    </subcellularLocation>
    <subcellularLocation>
        <location evidence="1">Cell membrane</location>
        <topology evidence="1">Multi-pass membrane protein</topology>
    </subcellularLocation>
</comment>
<accession>A0A418YI21</accession>
<keyword evidence="11" id="KW-1185">Reference proteome</keyword>
<evidence type="ECO:0000256" key="9">
    <source>
        <dbReference type="SAM" id="Phobius"/>
    </source>
</evidence>
<feature type="transmembrane region" description="Helical" evidence="9">
    <location>
        <begin position="55"/>
        <end position="86"/>
    </location>
</feature>
<evidence type="ECO:0000256" key="5">
    <source>
        <dbReference type="ARBA" id="ARBA00022960"/>
    </source>
</evidence>
<evidence type="ECO:0000313" key="11">
    <source>
        <dbReference type="Proteomes" id="UP000283255"/>
    </source>
</evidence>
<dbReference type="NCBIfam" id="TIGR03426">
    <property type="entry name" value="shape_MreD"/>
    <property type="match status" value="1"/>
</dbReference>
<feature type="transmembrane region" description="Helical" evidence="9">
    <location>
        <begin position="98"/>
        <end position="119"/>
    </location>
</feature>